<name>A0A7W7DN09_9ACTN</name>
<dbReference type="AlphaFoldDB" id="A0A7W7DN09"/>
<dbReference type="EMBL" id="JACHMS010000001">
    <property type="protein sequence ID" value="MBB4713769.1"/>
    <property type="molecule type" value="Genomic_DNA"/>
</dbReference>
<dbReference type="Proteomes" id="UP000565089">
    <property type="component" value="Unassembled WGS sequence"/>
</dbReference>
<proteinExistence type="predicted"/>
<sequence length="143" mass="14624">MTVAKAVVPSWPTVLARNGPTALATRVPPPRPATAFSTASRFPAAVAFSPPGAMKTTLAVAPSAVAPGKRCSIRSNAFRDSMPGIENSSSTAPGALREPAQPHGGQDGRPDQGDVPAAPEGQTAHSIQSGSSRRRAPADTLRH</sequence>
<keyword evidence="3" id="KW-1185">Reference proteome</keyword>
<organism evidence="2 3">
    <name type="scientific">Streptomyces luteogriseus</name>
    <dbReference type="NCBI Taxonomy" id="68233"/>
    <lineage>
        <taxon>Bacteria</taxon>
        <taxon>Bacillati</taxon>
        <taxon>Actinomycetota</taxon>
        <taxon>Actinomycetes</taxon>
        <taxon>Kitasatosporales</taxon>
        <taxon>Streptomycetaceae</taxon>
        <taxon>Streptomyces</taxon>
    </lineage>
</organism>
<protein>
    <submittedName>
        <fullName evidence="2">Uncharacterized protein</fullName>
    </submittedName>
</protein>
<evidence type="ECO:0000256" key="1">
    <source>
        <dbReference type="SAM" id="MobiDB-lite"/>
    </source>
</evidence>
<feature type="region of interest" description="Disordered" evidence="1">
    <location>
        <begin position="63"/>
        <end position="143"/>
    </location>
</feature>
<gene>
    <name evidence="2" type="ORF">BJ965_003651</name>
</gene>
<evidence type="ECO:0000313" key="2">
    <source>
        <dbReference type="EMBL" id="MBB4713769.1"/>
    </source>
</evidence>
<evidence type="ECO:0000313" key="3">
    <source>
        <dbReference type="Proteomes" id="UP000565089"/>
    </source>
</evidence>
<reference evidence="2 3" key="1">
    <citation type="submission" date="2020-08" db="EMBL/GenBank/DDBJ databases">
        <title>Sequencing the genomes of 1000 actinobacteria strains.</title>
        <authorList>
            <person name="Klenk H.-P."/>
        </authorList>
    </citation>
    <scope>NUCLEOTIDE SEQUENCE [LARGE SCALE GENOMIC DNA]</scope>
    <source>
        <strain evidence="2 3">DSM 40483</strain>
    </source>
</reference>
<comment type="caution">
    <text evidence="2">The sequence shown here is derived from an EMBL/GenBank/DDBJ whole genome shotgun (WGS) entry which is preliminary data.</text>
</comment>
<accession>A0A7W7DN09</accession>